<evidence type="ECO:0000259" key="5">
    <source>
        <dbReference type="PROSITE" id="PS50977"/>
    </source>
</evidence>
<reference evidence="7" key="1">
    <citation type="journal article" date="2019" name="Int. J. Syst. Evol. Microbiol.">
        <title>The Global Catalogue of Microorganisms (GCM) 10K type strain sequencing project: providing services to taxonomists for standard genome sequencing and annotation.</title>
        <authorList>
            <consortium name="The Broad Institute Genomics Platform"/>
            <consortium name="The Broad Institute Genome Sequencing Center for Infectious Disease"/>
            <person name="Wu L."/>
            <person name="Ma J."/>
        </authorList>
    </citation>
    <scope>NUCLEOTIDE SEQUENCE [LARGE SCALE GENOMIC DNA]</scope>
    <source>
        <strain evidence="7">CECT 7184</strain>
    </source>
</reference>
<sequence>MARNKEFDYTEKLEIARNMFWEKGYNATSMHDIVAALGINRSSIYDTYGNKHNLFLQSLSNYATLKENQYLKAASAKETAIDTLEYIIRDVVRQTLTDNKACLIVKTIFEVAAADKEIKNFLIKKGEVLQSILEKYIVQAQKDNSIKSSSNSTVIARYVLSSFSSFWSHYILTQNKEEVNEMVDFLIEQLKK</sequence>
<evidence type="ECO:0000313" key="6">
    <source>
        <dbReference type="EMBL" id="MDN3707469.1"/>
    </source>
</evidence>
<keyword evidence="3" id="KW-0804">Transcription</keyword>
<proteinExistence type="predicted"/>
<dbReference type="Gene3D" id="1.10.357.10">
    <property type="entry name" value="Tetracycline Repressor, domain 2"/>
    <property type="match status" value="1"/>
</dbReference>
<comment type="caution">
    <text evidence="6">The sequence shown here is derived from an EMBL/GenBank/DDBJ whole genome shotgun (WGS) entry which is preliminary data.</text>
</comment>
<keyword evidence="2 4" id="KW-0238">DNA-binding</keyword>
<dbReference type="Gene3D" id="1.10.10.60">
    <property type="entry name" value="Homeodomain-like"/>
    <property type="match status" value="1"/>
</dbReference>
<evidence type="ECO:0000256" key="4">
    <source>
        <dbReference type="PROSITE-ProRule" id="PRU00335"/>
    </source>
</evidence>
<dbReference type="InterPro" id="IPR009057">
    <property type="entry name" value="Homeodomain-like_sf"/>
</dbReference>
<dbReference type="PANTHER" id="PTHR47506:SF1">
    <property type="entry name" value="HTH-TYPE TRANSCRIPTIONAL REGULATOR YJDC"/>
    <property type="match status" value="1"/>
</dbReference>
<evidence type="ECO:0000256" key="1">
    <source>
        <dbReference type="ARBA" id="ARBA00023015"/>
    </source>
</evidence>
<dbReference type="PROSITE" id="PS50977">
    <property type="entry name" value="HTH_TETR_2"/>
    <property type="match status" value="1"/>
</dbReference>
<evidence type="ECO:0000256" key="3">
    <source>
        <dbReference type="ARBA" id="ARBA00023163"/>
    </source>
</evidence>
<keyword evidence="7" id="KW-1185">Reference proteome</keyword>
<evidence type="ECO:0000313" key="7">
    <source>
        <dbReference type="Proteomes" id="UP001242368"/>
    </source>
</evidence>
<dbReference type="EMBL" id="JAUFQU010000001">
    <property type="protein sequence ID" value="MDN3707469.1"/>
    <property type="molecule type" value="Genomic_DNA"/>
</dbReference>
<organism evidence="6 7">
    <name type="scientific">Paenimyroides ceti</name>
    <dbReference type="NCBI Taxonomy" id="395087"/>
    <lineage>
        <taxon>Bacteria</taxon>
        <taxon>Pseudomonadati</taxon>
        <taxon>Bacteroidota</taxon>
        <taxon>Flavobacteriia</taxon>
        <taxon>Flavobacteriales</taxon>
        <taxon>Flavobacteriaceae</taxon>
        <taxon>Paenimyroides</taxon>
    </lineage>
</organism>
<dbReference type="Pfam" id="PF00440">
    <property type="entry name" value="TetR_N"/>
    <property type="match status" value="1"/>
</dbReference>
<name>A0ABT8CWQ9_9FLAO</name>
<protein>
    <submittedName>
        <fullName evidence="6">TetR/AcrR family transcriptional regulator</fullName>
    </submittedName>
</protein>
<dbReference type="RefSeq" id="WP_290363442.1">
    <property type="nucleotide sequence ID" value="NZ_JAUFQU010000001.1"/>
</dbReference>
<keyword evidence="1" id="KW-0805">Transcription regulation</keyword>
<dbReference type="Proteomes" id="UP001242368">
    <property type="component" value="Unassembled WGS sequence"/>
</dbReference>
<dbReference type="SUPFAM" id="SSF46689">
    <property type="entry name" value="Homeodomain-like"/>
    <property type="match status" value="1"/>
</dbReference>
<feature type="DNA-binding region" description="H-T-H motif" evidence="4">
    <location>
        <begin position="29"/>
        <end position="48"/>
    </location>
</feature>
<feature type="domain" description="HTH tetR-type" evidence="5">
    <location>
        <begin position="6"/>
        <end position="66"/>
    </location>
</feature>
<gene>
    <name evidence="6" type="ORF">QW060_10035</name>
</gene>
<accession>A0ABT8CWQ9</accession>
<dbReference type="SUPFAM" id="SSF48498">
    <property type="entry name" value="Tetracyclin repressor-like, C-terminal domain"/>
    <property type="match status" value="1"/>
</dbReference>
<dbReference type="PANTHER" id="PTHR47506">
    <property type="entry name" value="TRANSCRIPTIONAL REGULATORY PROTEIN"/>
    <property type="match status" value="1"/>
</dbReference>
<dbReference type="InterPro" id="IPR036271">
    <property type="entry name" value="Tet_transcr_reg_TetR-rel_C_sf"/>
</dbReference>
<dbReference type="InterPro" id="IPR001647">
    <property type="entry name" value="HTH_TetR"/>
</dbReference>
<evidence type="ECO:0000256" key="2">
    <source>
        <dbReference type="ARBA" id="ARBA00023125"/>
    </source>
</evidence>